<reference evidence="2" key="1">
    <citation type="submission" date="2022-10" db="EMBL/GenBank/DDBJ databases">
        <title>The complete genomes of actinobacterial strains from the NBC collection.</title>
        <authorList>
            <person name="Joergensen T.S."/>
            <person name="Alvarez Arevalo M."/>
            <person name="Sterndorff E.B."/>
            <person name="Faurdal D."/>
            <person name="Vuksanovic O."/>
            <person name="Mourched A.-S."/>
            <person name="Charusanti P."/>
            <person name="Shaw S."/>
            <person name="Blin K."/>
            <person name="Weber T."/>
        </authorList>
    </citation>
    <scope>NUCLEOTIDE SEQUENCE</scope>
    <source>
        <strain evidence="2">NBC_01393</strain>
    </source>
</reference>
<accession>A0AAU3I6Z1</accession>
<dbReference type="AlphaFoldDB" id="A0AAU3I6Z1"/>
<proteinExistence type="predicted"/>
<evidence type="ECO:0000313" key="2">
    <source>
        <dbReference type="EMBL" id="WTZ13222.1"/>
    </source>
</evidence>
<sequence>MNGVSDGRNGSFSTGAFETKHPTAQPIRTKRFTPTSVFDETQVRGSANGLGSDDYDRRRIGGGTAPSLNGASSQTYDSRLWIDKNPYRTLGG</sequence>
<dbReference type="EMBL" id="CP109546">
    <property type="protein sequence ID" value="WTZ13222.1"/>
    <property type="molecule type" value="Genomic_DNA"/>
</dbReference>
<protein>
    <submittedName>
        <fullName evidence="2">Uncharacterized protein</fullName>
    </submittedName>
</protein>
<evidence type="ECO:0000256" key="1">
    <source>
        <dbReference type="SAM" id="MobiDB-lite"/>
    </source>
</evidence>
<gene>
    <name evidence="2" type="ORF">OG699_37825</name>
</gene>
<feature type="region of interest" description="Disordered" evidence="1">
    <location>
        <begin position="1"/>
        <end position="73"/>
    </location>
</feature>
<feature type="compositionally biased region" description="Polar residues" evidence="1">
    <location>
        <begin position="32"/>
        <end position="45"/>
    </location>
</feature>
<organism evidence="2">
    <name type="scientific">Streptomyces sp. NBC_01393</name>
    <dbReference type="NCBI Taxonomy" id="2903851"/>
    <lineage>
        <taxon>Bacteria</taxon>
        <taxon>Bacillati</taxon>
        <taxon>Actinomycetota</taxon>
        <taxon>Actinomycetes</taxon>
        <taxon>Kitasatosporales</taxon>
        <taxon>Streptomycetaceae</taxon>
        <taxon>Streptomyces</taxon>
    </lineage>
</organism>
<name>A0AAU3I6Z1_9ACTN</name>